<proteinExistence type="predicted"/>
<dbReference type="Pfam" id="PF11749">
    <property type="entry name" value="DUF3305"/>
    <property type="match status" value="1"/>
</dbReference>
<accession>A0A6M4A8U3</accession>
<evidence type="ECO:0000313" key="3">
    <source>
        <dbReference type="Proteomes" id="UP000274350"/>
    </source>
</evidence>
<sequence>MNKNTSLPFAVSIVMRRESLQNRWQSFQWKLSEIIPEPLSEAMPELSLTDEVESTALNSFQYDKQTGTCRCSGFPVELFVDETPGYFLNLSAETPCWFVMWRLDESDGEELAIPKAITLSYNEAARWMDAGEQVETLELSEEIAAWLAAYTQEYFQPEIKKKRKRPSFEGGEGVDKMAKAELNRS</sequence>
<dbReference type="AlphaFoldDB" id="A0A6M4A8U3"/>
<feature type="compositionally biased region" description="Basic and acidic residues" evidence="1">
    <location>
        <begin position="173"/>
        <end position="185"/>
    </location>
</feature>
<protein>
    <submittedName>
        <fullName evidence="2">DUF3305 domain-containing protein</fullName>
    </submittedName>
</protein>
<dbReference type="EMBL" id="CP051152">
    <property type="protein sequence ID" value="QJQ07190.1"/>
    <property type="molecule type" value="Genomic_DNA"/>
</dbReference>
<dbReference type="OrthoDB" id="8526034at2"/>
<keyword evidence="3" id="KW-1185">Reference proteome</keyword>
<feature type="region of interest" description="Disordered" evidence="1">
    <location>
        <begin position="160"/>
        <end position="185"/>
    </location>
</feature>
<name>A0A6M4A8U3_9BURK</name>
<dbReference type="InterPro" id="IPR021736">
    <property type="entry name" value="DUF3305"/>
</dbReference>
<reference evidence="2 3" key="1">
    <citation type="journal article" date="2019" name="Int. J. Syst. Evol. Microbiol.">
        <title>Undibacterium piscinae sp. nov., isolated from Korean shiner intestine.</title>
        <authorList>
            <person name="Lee S.Y."/>
            <person name="Kang W."/>
            <person name="Kim P.S."/>
            <person name="Kim H.S."/>
            <person name="Sung H."/>
            <person name="Shin N.R."/>
            <person name="Whon T.W."/>
            <person name="Yun J.H."/>
            <person name="Lee J.Y."/>
            <person name="Lee J.Y."/>
            <person name="Jung M.J."/>
            <person name="Jeong Y.S."/>
            <person name="Tak E.J."/>
            <person name="Han J.E."/>
            <person name="Hyun D.W."/>
            <person name="Kang M.S."/>
            <person name="Lee K.E."/>
            <person name="Lee B.H."/>
            <person name="Bae J.W."/>
        </authorList>
    </citation>
    <scope>NUCLEOTIDE SEQUENCE [LARGE SCALE GENOMIC DNA]</scope>
    <source>
        <strain evidence="2 3">S11R28</strain>
    </source>
</reference>
<dbReference type="KEGG" id="upi:EJG51_016730"/>
<evidence type="ECO:0000256" key="1">
    <source>
        <dbReference type="SAM" id="MobiDB-lite"/>
    </source>
</evidence>
<organism evidence="2 3">
    <name type="scientific">Undibacterium piscinae</name>
    <dbReference type="NCBI Taxonomy" id="2495591"/>
    <lineage>
        <taxon>Bacteria</taxon>
        <taxon>Pseudomonadati</taxon>
        <taxon>Pseudomonadota</taxon>
        <taxon>Betaproteobacteria</taxon>
        <taxon>Burkholderiales</taxon>
        <taxon>Oxalobacteraceae</taxon>
        <taxon>Undibacterium</taxon>
    </lineage>
</organism>
<dbReference type="Proteomes" id="UP000274350">
    <property type="component" value="Chromosome"/>
</dbReference>
<gene>
    <name evidence="2" type="ORF">EJG51_016730</name>
</gene>
<evidence type="ECO:0000313" key="2">
    <source>
        <dbReference type="EMBL" id="QJQ07190.1"/>
    </source>
</evidence>